<evidence type="ECO:0000313" key="1">
    <source>
        <dbReference type="EMBL" id="OXM17210.1"/>
    </source>
</evidence>
<gene>
    <name evidence="1" type="ORF">CGZ75_11555</name>
</gene>
<protein>
    <recommendedName>
        <fullName evidence="3">BclB domain-containing protein</fullName>
    </recommendedName>
</protein>
<keyword evidence="2" id="KW-1185">Reference proteome</keyword>
<dbReference type="AlphaFoldDB" id="A0A229P537"/>
<dbReference type="EMBL" id="NMUQ01000001">
    <property type="protein sequence ID" value="OXM17210.1"/>
    <property type="molecule type" value="Genomic_DNA"/>
</dbReference>
<organism evidence="1 2">
    <name type="scientific">Paenibacillus herberti</name>
    <dbReference type="NCBI Taxonomy" id="1619309"/>
    <lineage>
        <taxon>Bacteria</taxon>
        <taxon>Bacillati</taxon>
        <taxon>Bacillota</taxon>
        <taxon>Bacilli</taxon>
        <taxon>Bacillales</taxon>
        <taxon>Paenibacillaceae</taxon>
        <taxon>Paenibacillus</taxon>
    </lineage>
</organism>
<name>A0A229P537_9BACL</name>
<comment type="caution">
    <text evidence="1">The sequence shown here is derived from an EMBL/GenBank/DDBJ whole genome shotgun (WGS) entry which is preliminary data.</text>
</comment>
<evidence type="ECO:0000313" key="2">
    <source>
        <dbReference type="Proteomes" id="UP000215145"/>
    </source>
</evidence>
<proteinExistence type="predicted"/>
<evidence type="ECO:0008006" key="3">
    <source>
        <dbReference type="Google" id="ProtNLM"/>
    </source>
</evidence>
<reference evidence="1 2" key="1">
    <citation type="submission" date="2017-07" db="EMBL/GenBank/DDBJ databases">
        <title>Paenibacillus herberti R33 genome sequencing and assembly.</title>
        <authorList>
            <person name="Su W."/>
        </authorList>
    </citation>
    <scope>NUCLEOTIDE SEQUENCE [LARGE SCALE GENOMIC DNA]</scope>
    <source>
        <strain evidence="1 2">R33</strain>
    </source>
</reference>
<dbReference type="Proteomes" id="UP000215145">
    <property type="component" value="Unassembled WGS sequence"/>
</dbReference>
<dbReference type="RefSeq" id="WP_089524285.1">
    <property type="nucleotide sequence ID" value="NZ_NMUQ01000001.1"/>
</dbReference>
<dbReference type="OrthoDB" id="9817868at2"/>
<sequence length="523" mass="54582">MNDSRSAKVELRSFRPHCEDHCKPCPNPPPRNCLIRFTPLQADIFEELLDDLIDSIQFVFTPPSGPLPDVFKELQNLFKSMRLSLRDQADLFAATELPITAYEQSEGWTTALIAATQTALTELYALSLLACVSSSVKDGWVIRIRMAETNLAGIENTVPPVISGTTLVFNGGSNLISLSFNPTTGFATTGVVVGQGFVSQSIPVTTDGSSSTVSIALASGSEGTNYAFSMPQSGTLNAITASFTPIPTMVAGEQIIIQAQLCRALPTTSLYTPFVTIPGAVLLLIPSLSGSVSGITCTGSLNGLNISLNAEDRLVVVFTLIGNVGTTPTFILGTGSASFTVALDSSPASNAPILPFASVSTVDLSFNETGLPISGGAVAFGFSQTESVTLPQSFAVNPLFNQFTATVPGGGKITSVAAYFGVKSGQVIPANSTVNVQALLYRYTNENLTATAFGNVLVRLTALTEGTYTANSPGAHGIVSGLNIEIGEDDHILLVFFALSNTVIANSITGWASGGISVIPNGS</sequence>
<accession>A0A229P537</accession>